<organism evidence="3 4">
    <name type="scientific">Helicobacter bizzozeronii (strain CIII-1)</name>
    <dbReference type="NCBI Taxonomy" id="1002804"/>
    <lineage>
        <taxon>Bacteria</taxon>
        <taxon>Pseudomonadati</taxon>
        <taxon>Campylobacterota</taxon>
        <taxon>Epsilonproteobacteria</taxon>
        <taxon>Campylobacterales</taxon>
        <taxon>Helicobacteraceae</taxon>
        <taxon>Helicobacter</taxon>
    </lineage>
</organism>
<dbReference type="InterPro" id="IPR011330">
    <property type="entry name" value="Glyco_hydro/deAcase_b/a-brl"/>
</dbReference>
<dbReference type="GO" id="GO:0005975">
    <property type="term" value="P:carbohydrate metabolic process"/>
    <property type="evidence" value="ECO:0007669"/>
    <property type="project" value="InterPro"/>
</dbReference>
<dbReference type="KEGG" id="hbi:HBZC1_07500"/>
<dbReference type="eggNOG" id="COG0726">
    <property type="taxonomic scope" value="Bacteria"/>
</dbReference>
<dbReference type="Proteomes" id="UP000008387">
    <property type="component" value="Chromosome"/>
</dbReference>
<dbReference type="PANTHER" id="PTHR34216:SF7">
    <property type="entry name" value="POLY-BETA-1,6-N-ACETYL-D-GLUCOSAMINE N-DEACETYLASE"/>
    <property type="match status" value="1"/>
</dbReference>
<proteinExistence type="predicted"/>
<dbReference type="InterPro" id="IPR051398">
    <property type="entry name" value="Polysacch_Deacetylase"/>
</dbReference>
<evidence type="ECO:0000259" key="2">
    <source>
        <dbReference type="PROSITE" id="PS51677"/>
    </source>
</evidence>
<gene>
    <name evidence="3" type="ordered locus">HBZC1_07500</name>
</gene>
<dbReference type="STRING" id="1002804.HBZC1_07500"/>
<sequence length="268" mass="30544">MLEILKQACKRVLADLSHNPLVRHYYQGQGVIFTLHRVVDTQEKLPKSIGVSTAFLDTFLALLKDKGFSFVDMDEICDLLQKGKPFSKIVHWTLDDGFKCTLDHALPIFKAHNAPFTTYICTDLIDRAPNCPDWSYGLEMLDWEGVKALHAEPLCTIGGHTKSHPKLSQLPTRESVLEQIQKGNAILETHLGQKIYHFAYPYGRVGTTGLREVEVVQELGLKSAVTTRRGTLYPEHKDFLICLPRVMLEDGFKLHEIWRLRKHRIATL</sequence>
<dbReference type="PROSITE" id="PS51677">
    <property type="entry name" value="NODB"/>
    <property type="match status" value="1"/>
</dbReference>
<dbReference type="SUPFAM" id="SSF88713">
    <property type="entry name" value="Glycoside hydrolase/deacetylase"/>
    <property type="match status" value="1"/>
</dbReference>
<protein>
    <submittedName>
        <fullName evidence="3">Bll1083 protein</fullName>
    </submittedName>
</protein>
<feature type="domain" description="NodB homology" evidence="2">
    <location>
        <begin position="88"/>
        <end position="268"/>
    </location>
</feature>
<evidence type="ECO:0000313" key="3">
    <source>
        <dbReference type="EMBL" id="CCB79736.1"/>
    </source>
</evidence>
<evidence type="ECO:0000256" key="1">
    <source>
        <dbReference type="ARBA" id="ARBA00022729"/>
    </source>
</evidence>
<keyword evidence="4" id="KW-1185">Reference proteome</keyword>
<dbReference type="GO" id="GO:0016810">
    <property type="term" value="F:hydrolase activity, acting on carbon-nitrogen (but not peptide) bonds"/>
    <property type="evidence" value="ECO:0007669"/>
    <property type="project" value="InterPro"/>
</dbReference>
<dbReference type="Gene3D" id="3.20.20.370">
    <property type="entry name" value="Glycoside hydrolase/deacetylase"/>
    <property type="match status" value="1"/>
</dbReference>
<dbReference type="RefSeq" id="WP_013890200.1">
    <property type="nucleotide sequence ID" value="NC_015674.1"/>
</dbReference>
<dbReference type="Pfam" id="PF01522">
    <property type="entry name" value="Polysacc_deac_1"/>
    <property type="match status" value="1"/>
</dbReference>
<evidence type="ECO:0000313" key="4">
    <source>
        <dbReference type="Proteomes" id="UP000008387"/>
    </source>
</evidence>
<reference evidence="3 4" key="1">
    <citation type="journal article" date="2011" name="J. Bacteriol.">
        <title>Genome sequence of Helicobacter bizzozeronii strain CIII-1, an isolate from human gastric mucosa.</title>
        <authorList>
            <person name="Schott T."/>
            <person name="Rossi M."/>
            <person name="Hanninen M.L."/>
        </authorList>
    </citation>
    <scope>NUCLEOTIDE SEQUENCE [LARGE SCALE GENOMIC DNA]</scope>
    <source>
        <strain evidence="3 4">CIII-1</strain>
    </source>
</reference>
<dbReference type="InterPro" id="IPR002509">
    <property type="entry name" value="NODB_dom"/>
</dbReference>
<dbReference type="PANTHER" id="PTHR34216">
    <property type="match status" value="1"/>
</dbReference>
<accession>F8KSG7</accession>
<name>F8KSG7_HELBC</name>
<dbReference type="AlphaFoldDB" id="F8KSG7"/>
<dbReference type="HOGENOM" id="CLU_030024_1_2_7"/>
<dbReference type="EMBL" id="FR871757">
    <property type="protein sequence ID" value="CCB79736.1"/>
    <property type="molecule type" value="Genomic_DNA"/>
</dbReference>
<keyword evidence="1" id="KW-0732">Signal</keyword>